<protein>
    <submittedName>
        <fullName evidence="2">Uncharacterized protein</fullName>
    </submittedName>
</protein>
<feature type="compositionally biased region" description="Polar residues" evidence="1">
    <location>
        <begin position="142"/>
        <end position="157"/>
    </location>
</feature>
<keyword evidence="3" id="KW-1185">Reference proteome</keyword>
<name>A0A0C9UQA0_SPHS4</name>
<evidence type="ECO:0000313" key="3">
    <source>
        <dbReference type="Proteomes" id="UP000054279"/>
    </source>
</evidence>
<evidence type="ECO:0000313" key="2">
    <source>
        <dbReference type="EMBL" id="KIJ31247.1"/>
    </source>
</evidence>
<gene>
    <name evidence="2" type="ORF">M422DRAFT_267054</name>
</gene>
<sequence>MGLNSWALFQAFHTESFGILYPEDKAKEQLDLVIFPKDGEASTIFASLEKKVLKLISKCLKRNIARVVPKPQPYSKAKAYILQFDQHHWEDSREAAAEAKLCSHLLCGAKVPMNTTSTGSLSTPNPIKKSKCLSSYQKLNNNNNASGKSLSSLAHNNNKGKNKPVQKPHDISKLLGTDGKLLLAVHPTSFQPWPVFDL</sequence>
<reference evidence="2 3" key="1">
    <citation type="submission" date="2014-06" db="EMBL/GenBank/DDBJ databases">
        <title>Evolutionary Origins and Diversification of the Mycorrhizal Mutualists.</title>
        <authorList>
            <consortium name="DOE Joint Genome Institute"/>
            <consortium name="Mycorrhizal Genomics Consortium"/>
            <person name="Kohler A."/>
            <person name="Kuo A."/>
            <person name="Nagy L.G."/>
            <person name="Floudas D."/>
            <person name="Copeland A."/>
            <person name="Barry K.W."/>
            <person name="Cichocki N."/>
            <person name="Veneault-Fourrey C."/>
            <person name="LaButti K."/>
            <person name="Lindquist E.A."/>
            <person name="Lipzen A."/>
            <person name="Lundell T."/>
            <person name="Morin E."/>
            <person name="Murat C."/>
            <person name="Riley R."/>
            <person name="Ohm R."/>
            <person name="Sun H."/>
            <person name="Tunlid A."/>
            <person name="Henrissat B."/>
            <person name="Grigoriev I.V."/>
            <person name="Hibbett D.S."/>
            <person name="Martin F."/>
        </authorList>
    </citation>
    <scope>NUCLEOTIDE SEQUENCE [LARGE SCALE GENOMIC DNA]</scope>
    <source>
        <strain evidence="2 3">SS14</strain>
    </source>
</reference>
<accession>A0A0C9UQA0</accession>
<dbReference type="OrthoDB" id="2688047at2759"/>
<feature type="region of interest" description="Disordered" evidence="1">
    <location>
        <begin position="142"/>
        <end position="171"/>
    </location>
</feature>
<dbReference type="AlphaFoldDB" id="A0A0C9UQA0"/>
<evidence type="ECO:0000256" key="1">
    <source>
        <dbReference type="SAM" id="MobiDB-lite"/>
    </source>
</evidence>
<proteinExistence type="predicted"/>
<dbReference type="HOGENOM" id="CLU_1435269_0_0_1"/>
<dbReference type="EMBL" id="KN837245">
    <property type="protein sequence ID" value="KIJ31247.1"/>
    <property type="molecule type" value="Genomic_DNA"/>
</dbReference>
<dbReference type="Proteomes" id="UP000054279">
    <property type="component" value="Unassembled WGS sequence"/>
</dbReference>
<organism evidence="2 3">
    <name type="scientific">Sphaerobolus stellatus (strain SS14)</name>
    <dbReference type="NCBI Taxonomy" id="990650"/>
    <lineage>
        <taxon>Eukaryota</taxon>
        <taxon>Fungi</taxon>
        <taxon>Dikarya</taxon>
        <taxon>Basidiomycota</taxon>
        <taxon>Agaricomycotina</taxon>
        <taxon>Agaricomycetes</taxon>
        <taxon>Phallomycetidae</taxon>
        <taxon>Geastrales</taxon>
        <taxon>Sphaerobolaceae</taxon>
        <taxon>Sphaerobolus</taxon>
    </lineage>
</organism>